<comment type="caution">
    <text evidence="1">The sequence shown here is derived from an EMBL/GenBank/DDBJ whole genome shotgun (WGS) entry which is preliminary data.</text>
</comment>
<dbReference type="Proteomes" id="UP001596447">
    <property type="component" value="Unassembled WGS sequence"/>
</dbReference>
<keyword evidence="3" id="KW-1185">Reference proteome</keyword>
<evidence type="ECO:0000313" key="1">
    <source>
        <dbReference type="EMBL" id="MFC7198022.1"/>
    </source>
</evidence>
<protein>
    <submittedName>
        <fullName evidence="1">Uncharacterized protein</fullName>
    </submittedName>
</protein>
<reference evidence="3" key="2">
    <citation type="journal article" date="2019" name="Int. J. Syst. Evol. Microbiol.">
        <title>The Global Catalogue of Microorganisms (GCM) 10K type strain sequencing project: providing services to taxonomists for standard genome sequencing and annotation.</title>
        <authorList>
            <consortium name="The Broad Institute Genomics Platform"/>
            <consortium name="The Broad Institute Genome Sequencing Center for Infectious Disease"/>
            <person name="Wu L."/>
            <person name="Ma J."/>
        </authorList>
    </citation>
    <scope>NUCLEOTIDE SEQUENCE [LARGE SCALE GENOMIC DNA]</scope>
    <source>
        <strain evidence="3">XZGYJ-43</strain>
    </source>
</reference>
<evidence type="ECO:0000313" key="3">
    <source>
        <dbReference type="Proteomes" id="UP001596447"/>
    </source>
</evidence>
<gene>
    <name evidence="1" type="ORF">ACFQJ9_00660</name>
    <name evidence="2" type="ORF">ACFQJ9_05595</name>
</gene>
<organism evidence="1 3">
    <name type="scientific">Halospeciosus flavus</name>
    <dbReference type="NCBI Taxonomy" id="3032283"/>
    <lineage>
        <taxon>Archaea</taxon>
        <taxon>Methanobacteriati</taxon>
        <taxon>Methanobacteriota</taxon>
        <taxon>Stenosarchaea group</taxon>
        <taxon>Halobacteria</taxon>
        <taxon>Halobacteriales</taxon>
        <taxon>Halobacteriaceae</taxon>
        <taxon>Halospeciosus</taxon>
    </lineage>
</organism>
<dbReference type="AlphaFoldDB" id="A0ABD5YXC4"/>
<reference evidence="1" key="3">
    <citation type="submission" date="2024-09" db="EMBL/GenBank/DDBJ databases">
        <authorList>
            <person name="Sun Q."/>
        </authorList>
    </citation>
    <scope>NUCLEOTIDE SEQUENCE</scope>
    <source>
        <strain evidence="1">NBRC 114356</strain>
    </source>
</reference>
<evidence type="ECO:0000313" key="2">
    <source>
        <dbReference type="EMBL" id="MFC7198898.1"/>
    </source>
</evidence>
<dbReference type="EMBL" id="JBHTAR010000011">
    <property type="protein sequence ID" value="MFC7198898.1"/>
    <property type="molecule type" value="Genomic_DNA"/>
</dbReference>
<dbReference type="EMBL" id="JBHTAR010000002">
    <property type="protein sequence ID" value="MFC7198022.1"/>
    <property type="molecule type" value="Genomic_DNA"/>
</dbReference>
<name>A0ABD5YXC4_9EURY</name>
<proteinExistence type="predicted"/>
<accession>A0ABD5YXC4</accession>
<sequence length="188" mass="21036">MNSSTEESPRTASLVRTLCNAEGRDVVLRFGDTISVPTAKYDGHSYQSDTLPKATLNATIQHAAVEQIEGVLMCSAAIEMGELERVGIDPAVVYTEPMDDRPERCIVHIRASRKWVDEEPKMSKEEIEQAIDEGRAEEVLPPWDGLPTVVVDVERTEECLKRAYESDFYAQYSPPTHDIGTLIDVRIK</sequence>
<dbReference type="RefSeq" id="WP_279528853.1">
    <property type="nucleotide sequence ID" value="NZ_CP122312.1"/>
</dbReference>
<reference evidence="1" key="1">
    <citation type="journal article" date="2014" name="Int. J. Syst. Evol. Microbiol.">
        <title>Complete genome sequence of Corynebacterium casei LMG S-19264T (=DSM 44701T), isolated from a smear-ripened cheese.</title>
        <authorList>
            <consortium name="US DOE Joint Genome Institute (JGI-PGF)"/>
            <person name="Walter F."/>
            <person name="Albersmeier A."/>
            <person name="Kalinowski J."/>
            <person name="Ruckert C."/>
        </authorList>
    </citation>
    <scope>NUCLEOTIDE SEQUENCE [LARGE SCALE GENOMIC DNA]</scope>
    <source>
        <strain evidence="1">NBRC 114356</strain>
    </source>
</reference>